<dbReference type="InterPro" id="IPR036388">
    <property type="entry name" value="WH-like_DNA-bd_sf"/>
</dbReference>
<accession>A0A7C7ZDT5</accession>
<comment type="caution">
    <text evidence="2">The sequence shown here is derived from an EMBL/GenBank/DDBJ whole genome shotgun (WGS) entry which is preliminary data.</text>
</comment>
<feature type="region of interest" description="Disordered" evidence="1">
    <location>
        <begin position="210"/>
        <end position="259"/>
    </location>
</feature>
<gene>
    <name evidence="2" type="ORF">EYQ16_04480</name>
</gene>
<protein>
    <submittedName>
        <fullName evidence="2">Uncharacterized protein</fullName>
    </submittedName>
</protein>
<dbReference type="Proteomes" id="UP000589516">
    <property type="component" value="Unassembled WGS sequence"/>
</dbReference>
<dbReference type="AlphaFoldDB" id="A0A7C7ZDT5"/>
<proteinExistence type="predicted"/>
<sequence length="322" mass="34649">MARRREPALPVLAQELSRAHETHVEDREYSPTYLISEMGSKLSRVLIGGILTDVENRGSETDPFYMARMVDPHGDTYYLRAGQYNPEGAAALSKIETPTHVISVGRVRAYSPDDSDSVYVSVQPENVRAVSEQEVSVWAIKACESLMRRLKGDDAELSNREKEGLGLAQEKYETVSTESYAGLLYDCLRNLSGDTTAPSTAQFTGEFETASDVEAAVTEPEAAPVAPEPPASIAEQDAPADDGSPAAAPDEEPEGDADAEAAVLELIGSLDKKGDGEGVIYETLRDSAAAAGIDGSRLDEVIDSLNDQGLTYQPAFNKFRVA</sequence>
<feature type="compositionally biased region" description="Low complexity" evidence="1">
    <location>
        <begin position="213"/>
        <end position="248"/>
    </location>
</feature>
<evidence type="ECO:0000313" key="2">
    <source>
        <dbReference type="EMBL" id="HIG63755.1"/>
    </source>
</evidence>
<name>A0A7C7ZDT5_9ARCH</name>
<reference evidence="3" key="1">
    <citation type="journal article" date="2019" name="bioRxiv">
        <title>Genome diversification in globally distributed novel marine Proteobacteria is linked to environmental adaptation.</title>
        <authorList>
            <person name="Zhou Z."/>
            <person name="Tran P.Q."/>
            <person name="Kieft K."/>
            <person name="Anantharaman K."/>
        </authorList>
    </citation>
    <scope>NUCLEOTIDE SEQUENCE [LARGE SCALE GENOMIC DNA]</scope>
</reference>
<dbReference type="EMBL" id="DUAV01000026">
    <property type="protein sequence ID" value="HIG63755.1"/>
    <property type="molecule type" value="Genomic_DNA"/>
</dbReference>
<feature type="compositionally biased region" description="Acidic residues" evidence="1">
    <location>
        <begin position="249"/>
        <end position="259"/>
    </location>
</feature>
<organism evidence="2 3">
    <name type="scientific">Marine Group III euryarchaeote</name>
    <dbReference type="NCBI Taxonomy" id="2173149"/>
    <lineage>
        <taxon>Archaea</taxon>
        <taxon>Methanobacteriati</taxon>
        <taxon>Thermoplasmatota</taxon>
        <taxon>Thermoplasmata</taxon>
        <taxon>Candidatus Thermoprofundales</taxon>
    </lineage>
</organism>
<dbReference type="Gene3D" id="1.10.10.10">
    <property type="entry name" value="Winged helix-like DNA-binding domain superfamily/Winged helix DNA-binding domain"/>
    <property type="match status" value="1"/>
</dbReference>
<evidence type="ECO:0000313" key="3">
    <source>
        <dbReference type="Proteomes" id="UP000589516"/>
    </source>
</evidence>
<evidence type="ECO:0000256" key="1">
    <source>
        <dbReference type="SAM" id="MobiDB-lite"/>
    </source>
</evidence>